<dbReference type="AlphaFoldDB" id="A0A2H5F5K8"/>
<dbReference type="KEGG" id="pzh:CX676_21185"/>
<protein>
    <submittedName>
        <fullName evidence="1">Uncharacterized protein</fullName>
    </submittedName>
</protein>
<evidence type="ECO:0000313" key="1">
    <source>
        <dbReference type="EMBL" id="AUH66814.1"/>
    </source>
</evidence>
<keyword evidence="1" id="KW-0614">Plasmid</keyword>
<accession>A0A2H5F5K8</accession>
<proteinExistence type="predicted"/>
<keyword evidence="2" id="KW-1185">Reference proteome</keyword>
<dbReference type="EMBL" id="CP025432">
    <property type="protein sequence ID" value="AUH66814.1"/>
    <property type="molecule type" value="Genomic_DNA"/>
</dbReference>
<geneLocation type="plasmid" evidence="2">
    <name>ppz02</name>
</geneLocation>
<evidence type="ECO:0000313" key="2">
    <source>
        <dbReference type="Proteomes" id="UP000234530"/>
    </source>
</evidence>
<dbReference type="Proteomes" id="UP000234530">
    <property type="component" value="Plasmid pPZ02"/>
</dbReference>
<sequence length="66" mass="7663">MSLTRILTEAEFTKDMVETMLEYFDQYAVDGVLRVEVTNRGLWLPNPIVPGRQFLGLARLPDELRH</sequence>
<name>A0A2H5F5K8_9RHOB</name>
<reference evidence="1 2" key="1">
    <citation type="journal article" date="2013" name="Antonie Van Leeuwenhoek">
        <title>Paracoccus zhejiangensis sp. nov., isolated from activated sludge in wastewater-treatment system.</title>
        <authorList>
            <person name="Wu Z.G."/>
            <person name="Zhang D.F."/>
            <person name="Liu Y.L."/>
            <person name="Wang F."/>
            <person name="Jiang X."/>
            <person name="Li C."/>
            <person name="Li S.P."/>
            <person name="Hong Q."/>
            <person name="Li W.J."/>
        </authorList>
    </citation>
    <scope>NUCLEOTIDE SEQUENCE [LARGE SCALE GENOMIC DNA]</scope>
    <source>
        <strain evidence="1 2">J6</strain>
        <plasmid evidence="2">Plasmid ppz02</plasmid>
    </source>
</reference>
<organism evidence="1 2">
    <name type="scientific">Paracoccus zhejiangensis</name>
    <dbReference type="NCBI Taxonomy" id="1077935"/>
    <lineage>
        <taxon>Bacteria</taxon>
        <taxon>Pseudomonadati</taxon>
        <taxon>Pseudomonadota</taxon>
        <taxon>Alphaproteobacteria</taxon>
        <taxon>Rhodobacterales</taxon>
        <taxon>Paracoccaceae</taxon>
        <taxon>Paracoccus</taxon>
    </lineage>
</organism>
<gene>
    <name evidence="1" type="ORF">CX676_21185</name>
</gene>